<organism evidence="16 17">
    <name type="scientific">Wenzhouxiangella sediminis</name>
    <dbReference type="NCBI Taxonomy" id="1792836"/>
    <lineage>
        <taxon>Bacteria</taxon>
        <taxon>Pseudomonadati</taxon>
        <taxon>Pseudomonadota</taxon>
        <taxon>Gammaproteobacteria</taxon>
        <taxon>Chromatiales</taxon>
        <taxon>Wenzhouxiangellaceae</taxon>
        <taxon>Wenzhouxiangella</taxon>
    </lineage>
</organism>
<dbReference type="NCBIfam" id="NF003354">
    <property type="entry name" value="PRK04388.1"/>
    <property type="match status" value="1"/>
</dbReference>
<evidence type="ECO:0000256" key="4">
    <source>
        <dbReference type="ARBA" id="ARBA00022475"/>
    </source>
</evidence>
<evidence type="ECO:0000256" key="5">
    <source>
        <dbReference type="ARBA" id="ARBA00022519"/>
    </source>
</evidence>
<evidence type="ECO:0000256" key="7">
    <source>
        <dbReference type="ARBA" id="ARBA00022982"/>
    </source>
</evidence>
<dbReference type="PANTHER" id="PTHR36570:SF3">
    <property type="entry name" value="DISULFIDE BOND FORMATION PROTEIN B"/>
    <property type="match status" value="1"/>
</dbReference>
<feature type="transmembrane region" description="Helical" evidence="15">
    <location>
        <begin position="68"/>
        <end position="90"/>
    </location>
</feature>
<evidence type="ECO:0000256" key="9">
    <source>
        <dbReference type="ARBA" id="ARBA00023002"/>
    </source>
</evidence>
<dbReference type="PANTHER" id="PTHR36570">
    <property type="entry name" value="DISULFIDE BOND FORMATION PROTEIN B"/>
    <property type="match status" value="1"/>
</dbReference>
<feature type="topological domain" description="Cytoplasmic" evidence="14">
    <location>
        <begin position="164"/>
        <end position="173"/>
    </location>
</feature>
<evidence type="ECO:0000256" key="3">
    <source>
        <dbReference type="ARBA" id="ARBA00022448"/>
    </source>
</evidence>
<evidence type="ECO:0000256" key="11">
    <source>
        <dbReference type="ARBA" id="ARBA00023157"/>
    </source>
</evidence>
<evidence type="ECO:0000256" key="12">
    <source>
        <dbReference type="ARBA" id="ARBA00023186"/>
    </source>
</evidence>
<evidence type="ECO:0000256" key="6">
    <source>
        <dbReference type="ARBA" id="ARBA00022692"/>
    </source>
</evidence>
<dbReference type="GO" id="GO:0009055">
    <property type="term" value="F:electron transfer activity"/>
    <property type="evidence" value="ECO:0007669"/>
    <property type="project" value="UniProtKB-UniRule"/>
</dbReference>
<sequence>MMNVTRGRTPFLLVFLACTGLLAYAYYAQFQLGLEPCPLCILQRLGFMLMGLFALLGAIHGPKAWGRWVYGVPILLGAGWGMTTGARHVWLQNLPADQVPDCGPGMYFMLEYDFPLMDILREAFTGAGECAEVDWSFLGLSMPMWTLIWYVGLAVFILWALVVNSRGSRPLEQ</sequence>
<feature type="disulfide bond" description="Redox-active" evidence="14">
    <location>
        <begin position="37"/>
        <end position="40"/>
    </location>
</feature>
<evidence type="ECO:0000313" key="16">
    <source>
        <dbReference type="EMBL" id="RFF32013.1"/>
    </source>
</evidence>
<keyword evidence="6 14" id="KW-0812">Transmembrane</keyword>
<protein>
    <recommendedName>
        <fullName evidence="14">Disulfide bond formation protein B</fullName>
    </recommendedName>
    <alternativeName>
        <fullName evidence="14">Disulfide oxidoreductase</fullName>
    </alternativeName>
</protein>
<dbReference type="InterPro" id="IPR003752">
    <property type="entry name" value="DiS_bond_form_DsbB/BdbC"/>
</dbReference>
<dbReference type="Pfam" id="PF02600">
    <property type="entry name" value="DsbB"/>
    <property type="match status" value="1"/>
</dbReference>
<dbReference type="Proteomes" id="UP000260351">
    <property type="component" value="Unassembled WGS sequence"/>
</dbReference>
<keyword evidence="12 14" id="KW-0143">Chaperone</keyword>
<dbReference type="EMBL" id="QUZK01000014">
    <property type="protein sequence ID" value="RFF32013.1"/>
    <property type="molecule type" value="Genomic_DNA"/>
</dbReference>
<comment type="caution">
    <text evidence="16">The sequence shown here is derived from an EMBL/GenBank/DDBJ whole genome shotgun (WGS) entry which is preliminary data.</text>
</comment>
<keyword evidence="3 14" id="KW-0813">Transport</keyword>
<evidence type="ECO:0000256" key="14">
    <source>
        <dbReference type="HAMAP-Rule" id="MF_00286"/>
    </source>
</evidence>
<keyword evidence="7 14" id="KW-0249">Electron transport</keyword>
<evidence type="ECO:0000313" key="17">
    <source>
        <dbReference type="Proteomes" id="UP000260351"/>
    </source>
</evidence>
<keyword evidence="13 14" id="KW-0676">Redox-active center</keyword>
<evidence type="ECO:0000256" key="1">
    <source>
        <dbReference type="ARBA" id="ARBA00004429"/>
    </source>
</evidence>
<keyword evidence="5" id="KW-0997">Cell inner membrane</keyword>
<dbReference type="Gene3D" id="1.20.1550.10">
    <property type="entry name" value="DsbB-like"/>
    <property type="match status" value="1"/>
</dbReference>
<keyword evidence="8 14" id="KW-1133">Transmembrane helix</keyword>
<keyword evidence="11 14" id="KW-1015">Disulfide bond</keyword>
<keyword evidence="4 14" id="KW-1003">Cell membrane</keyword>
<accession>A0A3E1KBR2</accession>
<reference evidence="16 17" key="1">
    <citation type="submission" date="2018-08" db="EMBL/GenBank/DDBJ databases">
        <title>Wenzhouxiangella salilacus sp. nov., a novel bacterium isolated from a saline lake in Xinjiang Province, China.</title>
        <authorList>
            <person name="Han S."/>
        </authorList>
    </citation>
    <scope>NUCLEOTIDE SEQUENCE [LARGE SCALE GENOMIC DNA]</scope>
    <source>
        <strain evidence="16 17">XDB06</strain>
    </source>
</reference>
<comment type="function">
    <text evidence="14">Required for disulfide bond formation in some periplasmic proteins. Acts by oxidizing the DsbA protein.</text>
</comment>
<dbReference type="GO" id="GO:0015035">
    <property type="term" value="F:protein-disulfide reductase activity"/>
    <property type="evidence" value="ECO:0007669"/>
    <property type="project" value="UniProtKB-UniRule"/>
</dbReference>
<evidence type="ECO:0000256" key="13">
    <source>
        <dbReference type="ARBA" id="ARBA00023284"/>
    </source>
</evidence>
<dbReference type="InterPro" id="IPR022920">
    <property type="entry name" value="Disulphide_bond_form_DsbB"/>
</dbReference>
<dbReference type="SUPFAM" id="SSF158442">
    <property type="entry name" value="DsbB-like"/>
    <property type="match status" value="1"/>
</dbReference>
<feature type="topological domain" description="Periplasmic" evidence="14">
    <location>
        <begin position="28"/>
        <end position="45"/>
    </location>
</feature>
<dbReference type="InterPro" id="IPR023380">
    <property type="entry name" value="DsbB-like_sf"/>
</dbReference>
<evidence type="ECO:0000256" key="2">
    <source>
        <dbReference type="ARBA" id="ARBA00008823"/>
    </source>
</evidence>
<dbReference type="GO" id="GO:0006457">
    <property type="term" value="P:protein folding"/>
    <property type="evidence" value="ECO:0007669"/>
    <property type="project" value="InterPro"/>
</dbReference>
<name>A0A3E1KBR2_9GAMM</name>
<dbReference type="GO" id="GO:0005886">
    <property type="term" value="C:plasma membrane"/>
    <property type="evidence" value="ECO:0007669"/>
    <property type="project" value="UniProtKB-SubCell"/>
</dbReference>
<dbReference type="OrthoDB" id="3711263at2"/>
<comment type="subcellular location">
    <subcellularLocation>
        <location evidence="1">Cell inner membrane</location>
        <topology evidence="1">Multi-pass membrane protein</topology>
    </subcellularLocation>
    <subcellularLocation>
        <location evidence="14">Cell membrane</location>
        <topology evidence="14">Multi-pass membrane protein</topology>
    </subcellularLocation>
</comment>
<evidence type="ECO:0000256" key="10">
    <source>
        <dbReference type="ARBA" id="ARBA00023136"/>
    </source>
</evidence>
<comment type="caution">
    <text evidence="14">Lacks conserved residue(s) required for the propagation of feature annotation.</text>
</comment>
<dbReference type="AlphaFoldDB" id="A0A3E1KBR2"/>
<gene>
    <name evidence="14" type="primary">dsbB</name>
    <name evidence="16" type="ORF">DZC52_03195</name>
</gene>
<feature type="topological domain" description="Cytoplasmic" evidence="14">
    <location>
        <begin position="63"/>
        <end position="68"/>
    </location>
</feature>
<evidence type="ECO:0000256" key="8">
    <source>
        <dbReference type="ARBA" id="ARBA00022989"/>
    </source>
</evidence>
<dbReference type="HAMAP" id="MF_00286">
    <property type="entry name" value="DsbB"/>
    <property type="match status" value="1"/>
</dbReference>
<feature type="transmembrane region" description="Helical" evidence="15">
    <location>
        <begin position="144"/>
        <end position="163"/>
    </location>
</feature>
<proteinExistence type="inferred from homology"/>
<keyword evidence="10 14" id="KW-0472">Membrane</keyword>
<dbReference type="InterPro" id="IPR050183">
    <property type="entry name" value="DsbB"/>
</dbReference>
<feature type="topological domain" description="Cytoplasmic" evidence="14">
    <location>
        <begin position="1"/>
        <end position="10"/>
    </location>
</feature>
<feature type="transmembrane region" description="Helical" evidence="15">
    <location>
        <begin position="41"/>
        <end position="61"/>
    </location>
</feature>
<evidence type="ECO:0000256" key="15">
    <source>
        <dbReference type="SAM" id="Phobius"/>
    </source>
</evidence>
<keyword evidence="17" id="KW-1185">Reference proteome</keyword>
<keyword evidence="9 14" id="KW-0560">Oxidoreductase</keyword>
<comment type="similarity">
    <text evidence="2 14">Belongs to the DsbB family.</text>
</comment>